<feature type="domain" description="EGF-like" evidence="11">
    <location>
        <begin position="238"/>
        <end position="276"/>
    </location>
</feature>
<dbReference type="PANTHER" id="PTHR24034:SF89">
    <property type="entry name" value="COMPLEMENT COMPONENT C1Q RECEPTOR"/>
    <property type="match status" value="1"/>
</dbReference>
<dbReference type="InterPro" id="IPR001304">
    <property type="entry name" value="C-type_lectin-like"/>
</dbReference>
<dbReference type="EC" id="3.2.1.14" evidence="2"/>
<evidence type="ECO:0000256" key="9">
    <source>
        <dbReference type="SAM" id="MobiDB-lite"/>
    </source>
</evidence>
<name>A0ABN7S2Y7_OIKDI</name>
<dbReference type="Gene3D" id="3.10.100.10">
    <property type="entry name" value="Mannose-Binding Protein A, subunit A"/>
    <property type="match status" value="2"/>
</dbReference>
<feature type="domain" description="EGF-like" evidence="11">
    <location>
        <begin position="623"/>
        <end position="668"/>
    </location>
</feature>
<comment type="catalytic activity">
    <reaction evidence="1">
        <text>Random endo-hydrolysis of N-acetyl-beta-D-glucosaminide (1-&gt;4)-beta-linkages in chitin and chitodextrins.</text>
        <dbReference type="EC" id="3.2.1.14"/>
    </reaction>
</comment>
<dbReference type="PANTHER" id="PTHR24034">
    <property type="entry name" value="EGF-LIKE DOMAIN-CONTAINING PROTEIN"/>
    <property type="match status" value="1"/>
</dbReference>
<evidence type="ECO:0000256" key="7">
    <source>
        <dbReference type="ARBA" id="ARBA00023157"/>
    </source>
</evidence>
<evidence type="ECO:0000256" key="6">
    <source>
        <dbReference type="ARBA" id="ARBA00023024"/>
    </source>
</evidence>
<evidence type="ECO:0000256" key="10">
    <source>
        <dbReference type="SAM" id="SignalP"/>
    </source>
</evidence>
<dbReference type="PROSITE" id="PS50041">
    <property type="entry name" value="C_TYPE_LECTIN_2"/>
    <property type="match status" value="2"/>
</dbReference>
<dbReference type="PROSITE" id="PS01186">
    <property type="entry name" value="EGF_2"/>
    <property type="match status" value="2"/>
</dbReference>
<dbReference type="InterPro" id="IPR024731">
    <property type="entry name" value="NELL2-like_EGF"/>
</dbReference>
<feature type="chain" id="PRO_5046022590" description="chitinase" evidence="10">
    <location>
        <begin position="16"/>
        <end position="994"/>
    </location>
</feature>
<dbReference type="InterPro" id="IPR018097">
    <property type="entry name" value="EGF_Ca-bd_CS"/>
</dbReference>
<dbReference type="InterPro" id="IPR002557">
    <property type="entry name" value="Chitin-bd_dom"/>
</dbReference>
<dbReference type="CDD" id="cd00054">
    <property type="entry name" value="EGF_CA"/>
    <property type="match status" value="5"/>
</dbReference>
<evidence type="ECO:0000313" key="14">
    <source>
        <dbReference type="EMBL" id="CAG5089032.1"/>
    </source>
</evidence>
<dbReference type="EMBL" id="OU015568">
    <property type="protein sequence ID" value="CAG5089032.1"/>
    <property type="molecule type" value="Genomic_DNA"/>
</dbReference>
<evidence type="ECO:0000256" key="4">
    <source>
        <dbReference type="ARBA" id="ARBA00022729"/>
    </source>
</evidence>
<dbReference type="SUPFAM" id="SSF57196">
    <property type="entry name" value="EGF/Laminin"/>
    <property type="match status" value="1"/>
</dbReference>
<accession>A0ABN7S2Y7</accession>
<dbReference type="InterPro" id="IPR000742">
    <property type="entry name" value="EGF"/>
</dbReference>
<protein>
    <recommendedName>
        <fullName evidence="2">chitinase</fullName>
        <ecNumber evidence="2">3.2.1.14</ecNumber>
    </recommendedName>
</protein>
<dbReference type="SMART" id="SM00034">
    <property type="entry name" value="CLECT"/>
    <property type="match status" value="2"/>
</dbReference>
<dbReference type="InterPro" id="IPR050751">
    <property type="entry name" value="ECM_structural_protein"/>
</dbReference>
<dbReference type="Pfam" id="PF12947">
    <property type="entry name" value="EGF_3"/>
    <property type="match status" value="1"/>
</dbReference>
<feature type="region of interest" description="Disordered" evidence="9">
    <location>
        <begin position="966"/>
        <end position="994"/>
    </location>
</feature>
<gene>
    <name evidence="14" type="ORF">OKIOD_LOCUS3617</name>
</gene>
<dbReference type="InterPro" id="IPR016186">
    <property type="entry name" value="C-type_lectin-like/link_sf"/>
</dbReference>
<organism evidence="14 15">
    <name type="scientific">Oikopleura dioica</name>
    <name type="common">Tunicate</name>
    <dbReference type="NCBI Taxonomy" id="34765"/>
    <lineage>
        <taxon>Eukaryota</taxon>
        <taxon>Metazoa</taxon>
        <taxon>Chordata</taxon>
        <taxon>Tunicata</taxon>
        <taxon>Appendicularia</taxon>
        <taxon>Copelata</taxon>
        <taxon>Oikopleuridae</taxon>
        <taxon>Oikopleura</taxon>
    </lineage>
</organism>
<dbReference type="SMART" id="SM00179">
    <property type="entry name" value="EGF_CA"/>
    <property type="match status" value="7"/>
</dbReference>
<feature type="domain" description="EGF-like" evidence="11">
    <location>
        <begin position="288"/>
        <end position="326"/>
    </location>
</feature>
<dbReference type="SUPFAM" id="SSF57184">
    <property type="entry name" value="Growth factor receptor domain"/>
    <property type="match status" value="2"/>
</dbReference>
<sequence length="994" mass="108851">MLLLFGACFLTGISGRVQYSSFDNLDGIQVGSKFFYLNAPQGAAASPANFNDAKEVCEMNGGKLAIPQNADEDQAISSYIEEHFLGDASQIRQYDGAWIGIYMLQNGTFMDIDGNQADYVPLDFHSRLVADFDICLSITQGFYFSSSESSYTEAVMWDESFCGRSKMPLCEIDLSTTCKITLVAPAVENLSLLPHEESCEGSSRCFNGTLVVDTCTFPTLYSVNETACVDPREVPECDVNECLDPNACPVNSINCTNEVGTYTCECDAGYEFNDFGWTWNTTAWECSDIDECAEQLDDCSGRSSCNNFDGGFDCICHTGFYYENFTHGECVDYDECHDGIFYDRNVWPAILIGDSQDPMNTSVMADVWEMITACPSFSSCANQLGAYNCTCDDGYMMKMDNFSDYGFMCEDFDECASGDHMCDENAFCDNDSPGYNCTCMIGYIGDGWNCTDVDECADGTDIYECSCNPGFHDAGYCPRGSSDGSDDMFFSTIDHDNCINLYPSLRNFDEAINICQNEGGELLTFDQTNQNDLSMFNAWVFNIAAGLPAWIGYTAPSGANDPSLMTNIYTNEPIASTFNLAPKHPNIWDEACFHMTAIGQWKQSECTKFRPTLCIFDQDLCVDINECLDGSNQCFHQLATCANLDGGYECICADGYEGDGLTTGDNCTDIDECSDATICDAKENSECVNSVGSYDCACKPGFLPLGTECLDFNECLIPGAHDKCDPVNGICDNTIGSYECSCPEFFSGNGTVDDPCVSDLGFCLYDELNIENAVMTDCSTSTDEFESCTGVTCAQGLYLTFDGKDPMNIVSECTCDNHVNCTHTLNKNVACVDCPDNDVITWFGFSTNQIKVSGPTGGLIQSRVEANLAVTSDWSTYTVLLVFPGDLTDARIFTWVFDVANVILEADGSSTMVVLNQNANSPSLTDAWSEFFVGLDNVASIVDSDDLTTFKVGVMPGSIANPDCVLDTNADMPSESSSRIKQRKERKYARRNNA</sequence>
<feature type="domain" description="EGF-like" evidence="11">
    <location>
        <begin position="711"/>
        <end position="752"/>
    </location>
</feature>
<feature type="disulfide bond" evidence="8">
    <location>
        <begin position="679"/>
        <end position="696"/>
    </location>
</feature>
<feature type="compositionally biased region" description="Basic residues" evidence="9">
    <location>
        <begin position="980"/>
        <end position="994"/>
    </location>
</feature>
<evidence type="ECO:0000256" key="3">
    <source>
        <dbReference type="ARBA" id="ARBA00022536"/>
    </source>
</evidence>
<keyword evidence="6" id="KW-0119">Carbohydrate metabolism</keyword>
<feature type="domain" description="C-type lectin" evidence="12">
    <location>
        <begin position="494"/>
        <end position="615"/>
    </location>
</feature>
<keyword evidence="4 10" id="KW-0732">Signal</keyword>
<dbReference type="InterPro" id="IPR000152">
    <property type="entry name" value="EGF-type_Asp/Asn_hydroxyl_site"/>
</dbReference>
<keyword evidence="15" id="KW-1185">Reference proteome</keyword>
<dbReference type="PROSITE" id="PS50026">
    <property type="entry name" value="EGF_3"/>
    <property type="match status" value="6"/>
</dbReference>
<dbReference type="InterPro" id="IPR049883">
    <property type="entry name" value="NOTCH1_EGF-like"/>
</dbReference>
<feature type="domain" description="EGF-like" evidence="11">
    <location>
        <begin position="669"/>
        <end position="710"/>
    </location>
</feature>
<dbReference type="Proteomes" id="UP001158576">
    <property type="component" value="Chromosome PAR"/>
</dbReference>
<evidence type="ECO:0000256" key="5">
    <source>
        <dbReference type="ARBA" id="ARBA00022737"/>
    </source>
</evidence>
<feature type="signal peptide" evidence="10">
    <location>
        <begin position="1"/>
        <end position="15"/>
    </location>
</feature>
<keyword evidence="5" id="KW-0677">Repeat</keyword>
<evidence type="ECO:0000256" key="1">
    <source>
        <dbReference type="ARBA" id="ARBA00000822"/>
    </source>
</evidence>
<feature type="domain" description="C-type lectin" evidence="12">
    <location>
        <begin position="30"/>
        <end position="171"/>
    </location>
</feature>
<keyword evidence="3 8" id="KW-0245">EGF-like domain</keyword>
<evidence type="ECO:0000259" key="11">
    <source>
        <dbReference type="PROSITE" id="PS50026"/>
    </source>
</evidence>
<evidence type="ECO:0000259" key="12">
    <source>
        <dbReference type="PROSITE" id="PS50041"/>
    </source>
</evidence>
<reference evidence="14 15" key="1">
    <citation type="submission" date="2021-04" db="EMBL/GenBank/DDBJ databases">
        <authorList>
            <person name="Bliznina A."/>
        </authorList>
    </citation>
    <scope>NUCLEOTIDE SEQUENCE [LARGE SCALE GENOMIC DNA]</scope>
</reference>
<keyword evidence="7 8" id="KW-1015">Disulfide bond</keyword>
<dbReference type="PROSITE" id="PS50940">
    <property type="entry name" value="CHIT_BIND_II"/>
    <property type="match status" value="1"/>
</dbReference>
<dbReference type="Pfam" id="PF00059">
    <property type="entry name" value="Lectin_C"/>
    <property type="match status" value="2"/>
</dbReference>
<dbReference type="InterPro" id="IPR036508">
    <property type="entry name" value="Chitin-bd_dom_sf"/>
</dbReference>
<dbReference type="Pfam" id="PF07645">
    <property type="entry name" value="EGF_CA"/>
    <property type="match status" value="6"/>
</dbReference>
<feature type="domain" description="Chitin-binding type-2" evidence="13">
    <location>
        <begin position="175"/>
        <end position="239"/>
    </location>
</feature>
<comment type="caution">
    <text evidence="8">Lacks conserved residue(s) required for the propagation of feature annotation.</text>
</comment>
<dbReference type="InterPro" id="IPR009030">
    <property type="entry name" value="Growth_fac_rcpt_cys_sf"/>
</dbReference>
<evidence type="ECO:0000256" key="2">
    <source>
        <dbReference type="ARBA" id="ARBA00012729"/>
    </source>
</evidence>
<dbReference type="InterPro" id="IPR001881">
    <property type="entry name" value="EGF-like_Ca-bd_dom"/>
</dbReference>
<keyword evidence="6" id="KW-0624">Polysaccharide degradation</keyword>
<dbReference type="SUPFAM" id="SSF56436">
    <property type="entry name" value="C-type lectin-like"/>
    <property type="match status" value="2"/>
</dbReference>
<evidence type="ECO:0000256" key="8">
    <source>
        <dbReference type="PROSITE-ProRule" id="PRU00076"/>
    </source>
</evidence>
<evidence type="ECO:0000259" key="13">
    <source>
        <dbReference type="PROSITE" id="PS50940"/>
    </source>
</evidence>
<dbReference type="CDD" id="cd00037">
    <property type="entry name" value="CLECT"/>
    <property type="match status" value="1"/>
</dbReference>
<dbReference type="SUPFAM" id="SSF57625">
    <property type="entry name" value="Invertebrate chitin-binding proteins"/>
    <property type="match status" value="1"/>
</dbReference>
<dbReference type="InterPro" id="IPR016187">
    <property type="entry name" value="CTDL_fold"/>
</dbReference>
<keyword evidence="6" id="KW-0146">Chitin degradation</keyword>
<feature type="domain" description="EGF-like" evidence="11">
    <location>
        <begin position="411"/>
        <end position="451"/>
    </location>
</feature>
<evidence type="ECO:0000313" key="15">
    <source>
        <dbReference type="Proteomes" id="UP001158576"/>
    </source>
</evidence>
<dbReference type="PROSITE" id="PS01187">
    <property type="entry name" value="EGF_CA"/>
    <property type="match status" value="4"/>
</dbReference>
<dbReference type="Gene3D" id="2.10.25.10">
    <property type="entry name" value="Laminin"/>
    <property type="match status" value="7"/>
</dbReference>
<dbReference type="PROSITE" id="PS00010">
    <property type="entry name" value="ASX_HYDROXYL"/>
    <property type="match status" value="6"/>
</dbReference>
<dbReference type="SMART" id="SM00181">
    <property type="entry name" value="EGF"/>
    <property type="match status" value="7"/>
</dbReference>
<proteinExistence type="predicted"/>